<reference evidence="3" key="1">
    <citation type="submission" date="2023-11" db="EMBL/GenBank/DDBJ databases">
        <title>Genome assemblies of two species of porcelain crab, Petrolisthes cinctipes and Petrolisthes manimaculis (Anomura: Porcellanidae).</title>
        <authorList>
            <person name="Angst P."/>
        </authorList>
    </citation>
    <scope>NUCLEOTIDE SEQUENCE</scope>
    <source>
        <strain evidence="3">PB745_02</strain>
        <tissue evidence="3">Gill</tissue>
    </source>
</reference>
<keyword evidence="1" id="KW-0732">Signal</keyword>
<dbReference type="AlphaFoldDB" id="A0AAE1PBC0"/>
<proteinExistence type="predicted"/>
<organism evidence="3 4">
    <name type="scientific">Petrolisthes manimaculis</name>
    <dbReference type="NCBI Taxonomy" id="1843537"/>
    <lineage>
        <taxon>Eukaryota</taxon>
        <taxon>Metazoa</taxon>
        <taxon>Ecdysozoa</taxon>
        <taxon>Arthropoda</taxon>
        <taxon>Crustacea</taxon>
        <taxon>Multicrustacea</taxon>
        <taxon>Malacostraca</taxon>
        <taxon>Eumalacostraca</taxon>
        <taxon>Eucarida</taxon>
        <taxon>Decapoda</taxon>
        <taxon>Pleocyemata</taxon>
        <taxon>Anomura</taxon>
        <taxon>Galatheoidea</taxon>
        <taxon>Porcellanidae</taxon>
        <taxon>Petrolisthes</taxon>
    </lineage>
</organism>
<dbReference type="PROSITE" id="PS50948">
    <property type="entry name" value="PAN"/>
    <property type="match status" value="1"/>
</dbReference>
<sequence>MLGTLKKSTIGGLASPPSSSLWLLLLLVELLLLLECHAAVKESLVVYQDTTLTTSDHEVDTLSLCECRMMCLTYPPCTAVSFTNESSGPSQCLLCTDPDPFSLLQSQPRVVTLVYVKPAIPTPTTTAAPSTVLRSVAMSGAKTSNGILSNIKAVCEADGSNPVSAENFDSFINLASSLHFNKDDYMFLGFTRNNDKVDFADGSSLPWSDVEQKLDDKFKTVNINDGNDCFFREGYKVVTQGTCTLSNDEYYVVCVNV</sequence>
<feature type="chain" id="PRO_5042295931" description="Apple domain-containing protein" evidence="1">
    <location>
        <begin position="39"/>
        <end position="257"/>
    </location>
</feature>
<keyword evidence="4" id="KW-1185">Reference proteome</keyword>
<gene>
    <name evidence="3" type="ORF">Pmani_022668</name>
</gene>
<protein>
    <recommendedName>
        <fullName evidence="2">Apple domain-containing protein</fullName>
    </recommendedName>
</protein>
<evidence type="ECO:0000256" key="1">
    <source>
        <dbReference type="SAM" id="SignalP"/>
    </source>
</evidence>
<accession>A0AAE1PBC0</accession>
<dbReference type="InterPro" id="IPR003609">
    <property type="entry name" value="Pan_app"/>
</dbReference>
<dbReference type="EMBL" id="JAWZYT010002274">
    <property type="protein sequence ID" value="KAK4305445.1"/>
    <property type="molecule type" value="Genomic_DNA"/>
</dbReference>
<comment type="caution">
    <text evidence="3">The sequence shown here is derived from an EMBL/GenBank/DDBJ whole genome shotgun (WGS) entry which is preliminary data.</text>
</comment>
<evidence type="ECO:0000313" key="4">
    <source>
        <dbReference type="Proteomes" id="UP001292094"/>
    </source>
</evidence>
<evidence type="ECO:0000259" key="2">
    <source>
        <dbReference type="PROSITE" id="PS50948"/>
    </source>
</evidence>
<feature type="domain" description="Apple" evidence="2">
    <location>
        <begin position="36"/>
        <end position="119"/>
    </location>
</feature>
<name>A0AAE1PBC0_9EUCA</name>
<evidence type="ECO:0000313" key="3">
    <source>
        <dbReference type="EMBL" id="KAK4305445.1"/>
    </source>
</evidence>
<feature type="signal peptide" evidence="1">
    <location>
        <begin position="1"/>
        <end position="38"/>
    </location>
</feature>
<dbReference type="Proteomes" id="UP001292094">
    <property type="component" value="Unassembled WGS sequence"/>
</dbReference>